<evidence type="ECO:0000256" key="5">
    <source>
        <dbReference type="ARBA" id="ARBA00022840"/>
    </source>
</evidence>
<dbReference type="AlphaFoldDB" id="Q095W6"/>
<dbReference type="InterPro" id="IPR000719">
    <property type="entry name" value="Prot_kinase_dom"/>
</dbReference>
<dbReference type="PROSITE" id="PS50110">
    <property type="entry name" value="RESPONSE_REGULATORY"/>
    <property type="match status" value="1"/>
</dbReference>
<dbReference type="Gene3D" id="1.10.510.10">
    <property type="entry name" value="Transferase(Phosphotransferase) domain 1"/>
    <property type="match status" value="1"/>
</dbReference>
<feature type="domain" description="Protein kinase" evidence="8">
    <location>
        <begin position="26"/>
        <end position="291"/>
    </location>
</feature>
<keyword evidence="2 12" id="KW-0808">Transferase</keyword>
<dbReference type="CDD" id="cd14014">
    <property type="entry name" value="STKc_PknB_like"/>
    <property type="match status" value="1"/>
</dbReference>
<keyword evidence="5" id="KW-0067">ATP-binding</keyword>
<dbReference type="PATRIC" id="fig|378806.16.peg.6823"/>
<protein>
    <submittedName>
        <fullName evidence="11">Serine/threonine protein kinase/response regulator/adenylate cyclase</fullName>
    </submittedName>
    <submittedName>
        <fullName evidence="12">Serine/threonine-protein kinase Pkn1</fullName>
        <ecNumber evidence="12">2.7.11.1</ecNumber>
    </submittedName>
</protein>
<dbReference type="SMART" id="SM00220">
    <property type="entry name" value="S_TKc"/>
    <property type="match status" value="1"/>
</dbReference>
<evidence type="ECO:0000256" key="4">
    <source>
        <dbReference type="ARBA" id="ARBA00022777"/>
    </source>
</evidence>
<sequence length="679" mass="74392">MEDIHEVTSRPPRAERMTERPIGGRYILERRIAGGGMGAIWMALDSQLQRHVALKQMASHRVSCAEDRQRFAREAKAIARLHHPHVVQVHDYGVDEDVPYIVMELLEGEDLEALLGRRQRLTPAAVTPLLLQAARALDAAHAAGIVHRDLKPANLFLAHVDGEEMLKVLDFGLALLNEGAEPTPQGKELAGTPRYMSPEQMRGMTRLDHRSDLWSLGIVLYRSLTGQFPFSVDALEALRDGTSPPSLMPVSQVAPELGKEADGFFARALAPDPSQRFASAQEMAVAFSALVLAGRPTRPAKILIVDDEPDTILVMQQRFRKQIESAAYELIFATNGEEALEKLRQHPDTDVVLTDLNMPKMDGLSFLARVGEVNSLAKVIIVSAYSDMSNIRTAMNRGAFDFLVKPVSFQDLKSTLEKTLKHVGELRRMLRSTEENDLLRMFVHGGVVERVLSAVRTPLGVAGERVDATVVFVDVKNFLPVTRSELPDAAIRRLNANFEVIVSELVSSGGVVDKFVGDAVMAVFRGQGHLGRAAEACLQTRQRLSDLAFRSGEHSAYTHGVSMGLASGELLSGSIGAKTMGRLDATVLGDVVNTAAWLASVAGKDQLLIPEALRERLESRFECQAVGPHLLPGQKTPAPLYNIVNRKEPVVSTSDPTASTPPRKEKDDPRMVALNEGRD</sequence>
<feature type="compositionally biased region" description="Basic and acidic residues" evidence="7">
    <location>
        <begin position="662"/>
        <end position="679"/>
    </location>
</feature>
<evidence type="ECO:0000259" key="9">
    <source>
        <dbReference type="PROSITE" id="PS50110"/>
    </source>
</evidence>
<evidence type="ECO:0000256" key="7">
    <source>
        <dbReference type="SAM" id="MobiDB-lite"/>
    </source>
</evidence>
<dbReference type="eggNOG" id="COG0515">
    <property type="taxonomic scope" value="Bacteria"/>
</dbReference>
<feature type="modified residue" description="4-aspartylphosphate" evidence="6">
    <location>
        <position position="355"/>
    </location>
</feature>
<dbReference type="Gene3D" id="3.30.200.20">
    <property type="entry name" value="Phosphorylase Kinase, domain 1"/>
    <property type="match status" value="1"/>
</dbReference>
<dbReference type="eggNOG" id="COG2114">
    <property type="taxonomic scope" value="Bacteria"/>
</dbReference>
<feature type="compositionally biased region" description="Polar residues" evidence="7">
    <location>
        <begin position="651"/>
        <end position="660"/>
    </location>
</feature>
<evidence type="ECO:0000313" key="13">
    <source>
        <dbReference type="Proteomes" id="UP000001351"/>
    </source>
</evidence>
<evidence type="ECO:0000256" key="6">
    <source>
        <dbReference type="PROSITE-ProRule" id="PRU00169"/>
    </source>
</evidence>
<dbReference type="EC" id="2.7.11.1" evidence="12"/>
<evidence type="ECO:0000256" key="1">
    <source>
        <dbReference type="ARBA" id="ARBA00004167"/>
    </source>
</evidence>
<dbReference type="PROSITE" id="PS50011">
    <property type="entry name" value="PROTEIN_KINASE_DOM"/>
    <property type="match status" value="1"/>
</dbReference>
<dbReference type="Gene3D" id="3.40.50.2300">
    <property type="match status" value="1"/>
</dbReference>
<dbReference type="SUPFAM" id="SSF52172">
    <property type="entry name" value="CheY-like"/>
    <property type="match status" value="1"/>
</dbReference>
<dbReference type="HOGENOM" id="CLU_433379_0_0_7"/>
<name>Q095W6_STIAD</name>
<keyword evidence="4 12" id="KW-0418">Kinase</keyword>
<dbReference type="Gene3D" id="3.30.70.1230">
    <property type="entry name" value="Nucleotide cyclase"/>
    <property type="match status" value="1"/>
</dbReference>
<dbReference type="EMBL" id="AAMD01000031">
    <property type="protein sequence ID" value="EAU67571.1"/>
    <property type="molecule type" value="Genomic_DNA"/>
</dbReference>
<evidence type="ECO:0000313" key="12">
    <source>
        <dbReference type="EMBL" id="EAU67571.1"/>
    </source>
</evidence>
<dbReference type="InterPro" id="IPR029787">
    <property type="entry name" value="Nucleotide_cyclase"/>
</dbReference>
<evidence type="ECO:0000256" key="3">
    <source>
        <dbReference type="ARBA" id="ARBA00022741"/>
    </source>
</evidence>
<dbReference type="Proteomes" id="UP000001351">
    <property type="component" value="Chromosome"/>
</dbReference>
<feature type="domain" description="Guanylate cyclase" evidence="10">
    <location>
        <begin position="469"/>
        <end position="599"/>
    </location>
</feature>
<feature type="domain" description="Response regulatory" evidence="9">
    <location>
        <begin position="301"/>
        <end position="420"/>
    </location>
</feature>
<dbReference type="PROSITE" id="PS00108">
    <property type="entry name" value="PROTEIN_KINASE_ST"/>
    <property type="match status" value="1"/>
</dbReference>
<dbReference type="PROSITE" id="PS50125">
    <property type="entry name" value="GUANYLATE_CYCLASE_2"/>
    <property type="match status" value="1"/>
</dbReference>
<reference evidence="12 14" key="1">
    <citation type="submission" date="2006-04" db="EMBL/GenBank/DDBJ databases">
        <authorList>
            <person name="Nierman W.C."/>
        </authorList>
    </citation>
    <scope>NUCLEOTIDE SEQUENCE [LARGE SCALE GENOMIC DNA]</scope>
    <source>
        <strain evidence="12 14">DW4/3-1</strain>
    </source>
</reference>
<evidence type="ECO:0000259" key="8">
    <source>
        <dbReference type="PROSITE" id="PS50011"/>
    </source>
</evidence>
<dbReference type="InterPro" id="IPR001789">
    <property type="entry name" value="Sig_transdc_resp-reg_receiver"/>
</dbReference>
<dbReference type="SMART" id="SM00448">
    <property type="entry name" value="REC"/>
    <property type="match status" value="1"/>
</dbReference>
<keyword evidence="6" id="KW-0597">Phosphoprotein</keyword>
<dbReference type="InterPro" id="IPR008271">
    <property type="entry name" value="Ser/Thr_kinase_AS"/>
</dbReference>
<dbReference type="GO" id="GO:0000160">
    <property type="term" value="P:phosphorelay signal transduction system"/>
    <property type="evidence" value="ECO:0007669"/>
    <property type="project" value="InterPro"/>
</dbReference>
<keyword evidence="13" id="KW-1185">Reference proteome</keyword>
<dbReference type="GO" id="GO:0009190">
    <property type="term" value="P:cyclic nucleotide biosynthetic process"/>
    <property type="evidence" value="ECO:0007669"/>
    <property type="project" value="InterPro"/>
</dbReference>
<feature type="region of interest" description="Disordered" evidence="7">
    <location>
        <begin position="647"/>
        <end position="679"/>
    </location>
</feature>
<dbReference type="InterPro" id="IPR011009">
    <property type="entry name" value="Kinase-like_dom_sf"/>
</dbReference>
<keyword evidence="3" id="KW-0547">Nucleotide-binding</keyword>
<dbReference type="eggNOG" id="COG4753">
    <property type="taxonomic scope" value="Bacteria"/>
</dbReference>
<dbReference type="GO" id="GO:0005524">
    <property type="term" value="F:ATP binding"/>
    <property type="evidence" value="ECO:0007669"/>
    <property type="project" value="UniProtKB-KW"/>
</dbReference>
<dbReference type="GO" id="GO:0016020">
    <property type="term" value="C:membrane"/>
    <property type="evidence" value="ECO:0007669"/>
    <property type="project" value="UniProtKB-SubCell"/>
</dbReference>
<dbReference type="GO" id="GO:0004674">
    <property type="term" value="F:protein serine/threonine kinase activity"/>
    <property type="evidence" value="ECO:0007669"/>
    <property type="project" value="UniProtKB-KW"/>
</dbReference>
<dbReference type="SUPFAM" id="SSF56112">
    <property type="entry name" value="Protein kinase-like (PK-like)"/>
    <property type="match status" value="1"/>
</dbReference>
<dbReference type="KEGG" id="sur:STAUR_7210"/>
<dbReference type="OrthoDB" id="9801841at2"/>
<dbReference type="SUPFAM" id="SSF55073">
    <property type="entry name" value="Nucleotide cyclase"/>
    <property type="match status" value="1"/>
</dbReference>
<evidence type="ECO:0000313" key="14">
    <source>
        <dbReference type="Proteomes" id="UP000032702"/>
    </source>
</evidence>
<dbReference type="EMBL" id="CP002271">
    <property type="protein sequence ID" value="ADO74966.1"/>
    <property type="molecule type" value="Genomic_DNA"/>
</dbReference>
<dbReference type="InterPro" id="IPR011006">
    <property type="entry name" value="CheY-like_superfamily"/>
</dbReference>
<dbReference type="Proteomes" id="UP000032702">
    <property type="component" value="Unassembled WGS sequence"/>
</dbReference>
<dbReference type="SMART" id="SM00044">
    <property type="entry name" value="CYCc"/>
    <property type="match status" value="1"/>
</dbReference>
<keyword evidence="11" id="KW-0723">Serine/threonine-protein kinase</keyword>
<reference evidence="11 13" key="2">
    <citation type="journal article" date="2011" name="Mol. Biol. Evol.">
        <title>Comparative genomic analysis of fruiting body formation in Myxococcales.</title>
        <authorList>
            <person name="Huntley S."/>
            <person name="Hamann N."/>
            <person name="Wegener-Feldbrugge S."/>
            <person name="Treuner-Lange A."/>
            <person name="Kube M."/>
            <person name="Reinhardt R."/>
            <person name="Klages S."/>
            <person name="Muller R."/>
            <person name="Ronning C.M."/>
            <person name="Nierman W.C."/>
            <person name="Sogaard-Andersen L."/>
        </authorList>
    </citation>
    <scope>NUCLEOTIDE SEQUENCE [LARGE SCALE GENOMIC DNA]</scope>
    <source>
        <strain evidence="11 13">DW4/3-1</strain>
    </source>
</reference>
<evidence type="ECO:0000259" key="10">
    <source>
        <dbReference type="PROSITE" id="PS50125"/>
    </source>
</evidence>
<dbReference type="InterPro" id="IPR001054">
    <property type="entry name" value="A/G_cyclase"/>
</dbReference>
<dbReference type="PANTHER" id="PTHR43289">
    <property type="entry name" value="MITOGEN-ACTIVATED PROTEIN KINASE KINASE KINASE 20-RELATED"/>
    <property type="match status" value="1"/>
</dbReference>
<dbReference type="CDD" id="cd17536">
    <property type="entry name" value="REC_YesN-like"/>
    <property type="match status" value="1"/>
</dbReference>
<dbReference type="PANTHER" id="PTHR43289:SF34">
    <property type="entry name" value="SERINE_THREONINE-PROTEIN KINASE YBDM-RELATED"/>
    <property type="match status" value="1"/>
</dbReference>
<gene>
    <name evidence="11" type="ordered locus">STAUR_7210</name>
    <name evidence="12" type="ORF">STIAU_5928</name>
</gene>
<comment type="subcellular location">
    <subcellularLocation>
        <location evidence="1">Membrane</location>
        <topology evidence="1">Single-pass membrane protein</topology>
    </subcellularLocation>
</comment>
<dbReference type="Pfam" id="PF00072">
    <property type="entry name" value="Response_reg"/>
    <property type="match status" value="1"/>
</dbReference>
<proteinExistence type="predicted"/>
<dbReference type="Pfam" id="PF00211">
    <property type="entry name" value="Guanylate_cyc"/>
    <property type="match status" value="1"/>
</dbReference>
<dbReference type="GO" id="GO:0004016">
    <property type="term" value="F:adenylate cyclase activity"/>
    <property type="evidence" value="ECO:0007669"/>
    <property type="project" value="UniProtKB-ARBA"/>
</dbReference>
<dbReference type="CDD" id="cd07302">
    <property type="entry name" value="CHD"/>
    <property type="match status" value="1"/>
</dbReference>
<evidence type="ECO:0000256" key="2">
    <source>
        <dbReference type="ARBA" id="ARBA00022679"/>
    </source>
</evidence>
<dbReference type="STRING" id="378806.STAUR_7210"/>
<dbReference type="Pfam" id="PF00069">
    <property type="entry name" value="Pkinase"/>
    <property type="match status" value="1"/>
</dbReference>
<accession>Q095W6</accession>
<evidence type="ECO:0000313" key="11">
    <source>
        <dbReference type="EMBL" id="ADO74966.1"/>
    </source>
</evidence>
<organism evidence="12 14">
    <name type="scientific">Stigmatella aurantiaca (strain DW4/3-1)</name>
    <dbReference type="NCBI Taxonomy" id="378806"/>
    <lineage>
        <taxon>Bacteria</taxon>
        <taxon>Pseudomonadati</taxon>
        <taxon>Myxococcota</taxon>
        <taxon>Myxococcia</taxon>
        <taxon>Myxococcales</taxon>
        <taxon>Cystobacterineae</taxon>
        <taxon>Archangiaceae</taxon>
        <taxon>Stigmatella</taxon>
    </lineage>
</organism>